<evidence type="ECO:0000313" key="2">
    <source>
        <dbReference type="EMBL" id="MBW8182221.1"/>
    </source>
</evidence>
<name>A0ABS7DZ38_9GAMM</name>
<sequence>MQAAATNPALQALKDIHTPAVVESWPIAPGYWLILLVLVSALLFTVIWLKRRHQRSAAKRAALMELERLDIHNTNICVEINTLIKRAALSYLPREDVAGLEGQAWYAWINSQVKQALPELQKLLDRRYQREPLTPDEAQRLKQITANWLKEALPLAHKKSVQPPLSHKQGQELKC</sequence>
<evidence type="ECO:0000313" key="3">
    <source>
        <dbReference type="Proteomes" id="UP001195963"/>
    </source>
</evidence>
<keyword evidence="3" id="KW-1185">Reference proteome</keyword>
<dbReference type="Pfam" id="PF14316">
    <property type="entry name" value="DUF4381"/>
    <property type="match status" value="1"/>
</dbReference>
<protein>
    <submittedName>
        <fullName evidence="2">DUF4381 domain-containing protein</fullName>
    </submittedName>
</protein>
<dbReference type="Proteomes" id="UP001195963">
    <property type="component" value="Unassembled WGS sequence"/>
</dbReference>
<keyword evidence="1" id="KW-0472">Membrane</keyword>
<accession>A0ABS7DZ38</accession>
<keyword evidence="1" id="KW-1133">Transmembrane helix</keyword>
<feature type="transmembrane region" description="Helical" evidence="1">
    <location>
        <begin position="30"/>
        <end position="49"/>
    </location>
</feature>
<dbReference type="InterPro" id="IPR025489">
    <property type="entry name" value="DUF4381"/>
</dbReference>
<organism evidence="2 3">
    <name type="scientific">Shewanella nanhaiensis</name>
    <dbReference type="NCBI Taxonomy" id="2864872"/>
    <lineage>
        <taxon>Bacteria</taxon>
        <taxon>Pseudomonadati</taxon>
        <taxon>Pseudomonadota</taxon>
        <taxon>Gammaproteobacteria</taxon>
        <taxon>Alteromonadales</taxon>
        <taxon>Shewanellaceae</taxon>
        <taxon>Shewanella</taxon>
    </lineage>
</organism>
<comment type="caution">
    <text evidence="2">The sequence shown here is derived from an EMBL/GenBank/DDBJ whole genome shotgun (WGS) entry which is preliminary data.</text>
</comment>
<evidence type="ECO:0000256" key="1">
    <source>
        <dbReference type="SAM" id="Phobius"/>
    </source>
</evidence>
<proteinExistence type="predicted"/>
<keyword evidence="1" id="KW-0812">Transmembrane</keyword>
<dbReference type="RefSeq" id="WP_220107949.1">
    <property type="nucleotide sequence ID" value="NZ_JAHZST010000001.1"/>
</dbReference>
<dbReference type="EMBL" id="JAHZST010000001">
    <property type="protein sequence ID" value="MBW8182221.1"/>
    <property type="molecule type" value="Genomic_DNA"/>
</dbReference>
<gene>
    <name evidence="2" type="ORF">K0625_00955</name>
</gene>
<reference evidence="2 3" key="1">
    <citation type="submission" date="2021-07" db="EMBL/GenBank/DDBJ databases">
        <title>Shewanella sp. nov, isolated from SCS.</title>
        <authorList>
            <person name="Cao W.R."/>
        </authorList>
    </citation>
    <scope>NUCLEOTIDE SEQUENCE [LARGE SCALE GENOMIC DNA]</scope>
    <source>
        <strain evidence="2 3">NR704-98</strain>
    </source>
</reference>